<sequence>MKEILSSRFMPLKKGINVSMKKKILKISISLFVVMIILIGIFIVQNDFQMIEKSVDIKTTKGILKGTLILPKEVSGKMGLVVFIHGDGPADASYNDQYKPMWEKLAKQGYACLSWSKPGVGGSDGNWLLQSMEDRAIEANEAIEWVKTLPEIDDNRIGLWGASQAGWVIPKIVQINKNIAFNILVAPAINWIEQGRYNTLKELEKKGTKKEEIDKEEKDFEFELELIKKGLSYEEYVAVGKKDIVTEDRWTFIKKNYKSDAREDIKHFYSPVKLFLGGRDINVDSYNTKEVYEKKVSQELLNVTLIPDTDHFMLKASLVNSKVKAFFTAIFAPRELAHKQYYNEVEQFLKEQEKKLR</sequence>
<dbReference type="GO" id="GO:0016787">
    <property type="term" value="F:hydrolase activity"/>
    <property type="evidence" value="ECO:0007669"/>
    <property type="project" value="UniProtKB-KW"/>
</dbReference>
<keyword evidence="4" id="KW-1185">Reference proteome</keyword>
<dbReference type="PANTHER" id="PTHR43265">
    <property type="entry name" value="ESTERASE ESTD"/>
    <property type="match status" value="1"/>
</dbReference>
<name>A0ABS4K861_9CLOT</name>
<dbReference type="InterPro" id="IPR053145">
    <property type="entry name" value="AB_hydrolase_Est10"/>
</dbReference>
<reference evidence="3 4" key="1">
    <citation type="submission" date="2021-03" db="EMBL/GenBank/DDBJ databases">
        <title>Genomic Encyclopedia of Type Strains, Phase IV (KMG-IV): sequencing the most valuable type-strain genomes for metagenomic binning, comparative biology and taxonomic classification.</title>
        <authorList>
            <person name="Goeker M."/>
        </authorList>
    </citation>
    <scope>NUCLEOTIDE SEQUENCE [LARGE SCALE GENOMIC DNA]</scope>
    <source>
        <strain evidence="3 4">DSM 28650</strain>
    </source>
</reference>
<organism evidence="3 4">
    <name type="scientific">Clostridium punense</name>
    <dbReference type="NCBI Taxonomy" id="1054297"/>
    <lineage>
        <taxon>Bacteria</taxon>
        <taxon>Bacillati</taxon>
        <taxon>Bacillota</taxon>
        <taxon>Clostridia</taxon>
        <taxon>Eubacteriales</taxon>
        <taxon>Clostridiaceae</taxon>
        <taxon>Clostridium</taxon>
    </lineage>
</organism>
<keyword evidence="1" id="KW-1133">Transmembrane helix</keyword>
<dbReference type="RefSeq" id="WP_021285732.1">
    <property type="nucleotide sequence ID" value="NZ_JAGGLL010000029.1"/>
</dbReference>
<dbReference type="EMBL" id="JAGGLL010000029">
    <property type="protein sequence ID" value="MBP2023436.1"/>
    <property type="molecule type" value="Genomic_DNA"/>
</dbReference>
<protein>
    <submittedName>
        <fullName evidence="3">Alpha/beta superfamily hydrolase</fullName>
    </submittedName>
</protein>
<proteinExistence type="predicted"/>
<feature type="domain" description="Xaa-Pro dipeptidyl-peptidase-like" evidence="2">
    <location>
        <begin position="67"/>
        <end position="168"/>
    </location>
</feature>
<dbReference type="Pfam" id="PF02129">
    <property type="entry name" value="Peptidase_S15"/>
    <property type="match status" value="1"/>
</dbReference>
<dbReference type="InterPro" id="IPR000383">
    <property type="entry name" value="Xaa-Pro-like_dom"/>
</dbReference>
<dbReference type="InterPro" id="IPR029058">
    <property type="entry name" value="AB_hydrolase_fold"/>
</dbReference>
<dbReference type="SUPFAM" id="SSF53474">
    <property type="entry name" value="alpha/beta-Hydrolases"/>
    <property type="match status" value="1"/>
</dbReference>
<keyword evidence="1" id="KW-0812">Transmembrane</keyword>
<evidence type="ECO:0000256" key="1">
    <source>
        <dbReference type="SAM" id="Phobius"/>
    </source>
</evidence>
<keyword evidence="3" id="KW-0378">Hydrolase</keyword>
<evidence type="ECO:0000259" key="2">
    <source>
        <dbReference type="Pfam" id="PF02129"/>
    </source>
</evidence>
<evidence type="ECO:0000313" key="4">
    <source>
        <dbReference type="Proteomes" id="UP001519308"/>
    </source>
</evidence>
<feature type="transmembrane region" description="Helical" evidence="1">
    <location>
        <begin position="24"/>
        <end position="44"/>
    </location>
</feature>
<gene>
    <name evidence="3" type="ORF">J2Z44_003273</name>
</gene>
<comment type="caution">
    <text evidence="3">The sequence shown here is derived from an EMBL/GenBank/DDBJ whole genome shotgun (WGS) entry which is preliminary data.</text>
</comment>
<dbReference type="Proteomes" id="UP001519308">
    <property type="component" value="Unassembled WGS sequence"/>
</dbReference>
<evidence type="ECO:0000313" key="3">
    <source>
        <dbReference type="EMBL" id="MBP2023436.1"/>
    </source>
</evidence>
<dbReference type="Gene3D" id="3.40.50.1820">
    <property type="entry name" value="alpha/beta hydrolase"/>
    <property type="match status" value="1"/>
</dbReference>
<dbReference type="PANTHER" id="PTHR43265:SF1">
    <property type="entry name" value="ESTERASE ESTD"/>
    <property type="match status" value="1"/>
</dbReference>
<keyword evidence="1" id="KW-0472">Membrane</keyword>
<accession>A0ABS4K861</accession>